<accession>A0A1B2EHZ7</accession>
<organism evidence="1">
    <name type="scientific">Microvirga ossetica</name>
    <dbReference type="NCBI Taxonomy" id="1882682"/>
    <lineage>
        <taxon>Bacteria</taxon>
        <taxon>Pseudomonadati</taxon>
        <taxon>Pseudomonadota</taxon>
        <taxon>Alphaproteobacteria</taxon>
        <taxon>Hyphomicrobiales</taxon>
        <taxon>Methylobacteriaceae</taxon>
        <taxon>Microvirga</taxon>
    </lineage>
</organism>
<proteinExistence type="predicted"/>
<name>A0A1B2EHZ7_9HYPH</name>
<gene>
    <name evidence="1" type="ORF">BB934_16335</name>
</gene>
<evidence type="ECO:0000313" key="1">
    <source>
        <dbReference type="EMBL" id="ANY79600.1"/>
    </source>
</evidence>
<protein>
    <submittedName>
        <fullName evidence="1">Uncharacterized protein</fullName>
    </submittedName>
</protein>
<dbReference type="AlphaFoldDB" id="A0A1B2EHZ7"/>
<sequence>MDRRYRERRQDVHRGRDLCDGSKADVILNRQIKAIGNVKLVALSSDGHASEIAKDAWMRKALFGLQPDAYRRHRDITGSILADLAEPIPTRPGPNLIVVWEVKDLGGSSGMITTRQSRGFRITPLALPDLP</sequence>
<dbReference type="KEGG" id="moc:BB934_16335"/>
<dbReference type="RefSeq" id="WP_099510618.1">
    <property type="nucleotide sequence ID" value="NZ_CP016616.1"/>
</dbReference>
<reference evidence="1" key="1">
    <citation type="submission" date="2016-07" db="EMBL/GenBank/DDBJ databases">
        <title>Microvirga ossetica sp. nov. a new species of rhizobia isolated from root nodules of the legume species Vicia alpestris Steven originated from North Ossetia region in the Caucasus.</title>
        <authorList>
            <person name="Safronova V.I."/>
            <person name="Kuznetsova I.G."/>
            <person name="Sazanova A.L."/>
            <person name="Belimov A."/>
            <person name="Andronov E."/>
            <person name="Osledkin Y.S."/>
            <person name="Onishchuk O.P."/>
            <person name="Kurchak O.N."/>
            <person name="Shaposhnikov A.I."/>
            <person name="Willems A."/>
            <person name="Tikhonovich I.A."/>
        </authorList>
    </citation>
    <scope>NUCLEOTIDE SEQUENCE [LARGE SCALE GENOMIC DNA]</scope>
    <source>
        <strain evidence="1">V5/3M</strain>
    </source>
</reference>
<dbReference type="EMBL" id="CP016616">
    <property type="protein sequence ID" value="ANY79600.1"/>
    <property type="molecule type" value="Genomic_DNA"/>
</dbReference>